<keyword evidence="1" id="KW-0067">ATP-binding</keyword>
<dbReference type="SUPFAM" id="SSF52540">
    <property type="entry name" value="P-loop containing nucleoside triphosphate hydrolases"/>
    <property type="match status" value="1"/>
</dbReference>
<dbReference type="EMBL" id="DVFW01000006">
    <property type="protein sequence ID" value="HIQ79851.1"/>
    <property type="molecule type" value="Genomic_DNA"/>
</dbReference>
<dbReference type="InterPro" id="IPR014201">
    <property type="entry name" value="Spore_IV_A"/>
</dbReference>
<dbReference type="InterPro" id="IPR046841">
    <property type="entry name" value="SpoIVA_middle"/>
</dbReference>
<dbReference type="Gene3D" id="3.40.50.300">
    <property type="entry name" value="P-loop containing nucleotide triphosphate hydrolases"/>
    <property type="match status" value="1"/>
</dbReference>
<keyword evidence="1" id="KW-0749">Sporulation</keyword>
<feature type="domain" description="Stage IV sporulation protein A middle" evidence="4">
    <location>
        <begin position="238"/>
        <end position="416"/>
    </location>
</feature>
<dbReference type="InterPro" id="IPR046842">
    <property type="entry name" value="SpoIVA_ATPase"/>
</dbReference>
<keyword evidence="2" id="KW-0175">Coiled coil</keyword>
<dbReference type="PIRSF" id="PIRSF007466">
    <property type="entry name" value="SpoIVA"/>
    <property type="match status" value="1"/>
</dbReference>
<feature type="domain" description="Stage IV sporulation protein A ATPase" evidence="3">
    <location>
        <begin position="1"/>
        <end position="237"/>
    </location>
</feature>
<name>A0A9D1CTM7_9FIRM</name>
<comment type="caution">
    <text evidence="6">The sequence shown here is derived from an EMBL/GenBank/DDBJ whole genome shotgun (WGS) entry which is preliminary data.</text>
</comment>
<evidence type="ECO:0000313" key="7">
    <source>
        <dbReference type="Proteomes" id="UP000886787"/>
    </source>
</evidence>
<reference evidence="6" key="2">
    <citation type="journal article" date="2021" name="PeerJ">
        <title>Extensive microbial diversity within the chicken gut microbiome revealed by metagenomics and culture.</title>
        <authorList>
            <person name="Gilroy R."/>
            <person name="Ravi A."/>
            <person name="Getino M."/>
            <person name="Pursley I."/>
            <person name="Horton D.L."/>
            <person name="Alikhan N.F."/>
            <person name="Baker D."/>
            <person name="Gharbi K."/>
            <person name="Hall N."/>
            <person name="Watson M."/>
            <person name="Adriaenssens E.M."/>
            <person name="Foster-Nyarko E."/>
            <person name="Jarju S."/>
            <person name="Secka A."/>
            <person name="Antonio M."/>
            <person name="Oren A."/>
            <person name="Chaudhuri R.R."/>
            <person name="La Ragione R."/>
            <person name="Hildebrand F."/>
            <person name="Pallen M.J."/>
        </authorList>
    </citation>
    <scope>NUCLEOTIDE SEQUENCE</scope>
    <source>
        <strain evidence="6">ChiSjej1B19-3389</strain>
    </source>
</reference>
<evidence type="ECO:0000256" key="2">
    <source>
        <dbReference type="SAM" id="Coils"/>
    </source>
</evidence>
<dbReference type="Pfam" id="PF20438">
    <property type="entry name" value="SpoIVA_middle"/>
    <property type="match status" value="1"/>
</dbReference>
<evidence type="ECO:0000259" key="5">
    <source>
        <dbReference type="Pfam" id="PF20439"/>
    </source>
</evidence>
<dbReference type="AlphaFoldDB" id="A0A9D1CTM7"/>
<keyword evidence="1" id="KW-0963">Cytoplasm</keyword>
<dbReference type="GO" id="GO:0005524">
    <property type="term" value="F:ATP binding"/>
    <property type="evidence" value="ECO:0007669"/>
    <property type="project" value="UniProtKB-KW"/>
</dbReference>
<dbReference type="GO" id="GO:0005737">
    <property type="term" value="C:cytoplasm"/>
    <property type="evidence" value="ECO:0007669"/>
    <property type="project" value="UniProtKB-SubCell"/>
</dbReference>
<dbReference type="Pfam" id="PF20439">
    <property type="entry name" value="SpoIVA_C"/>
    <property type="match status" value="1"/>
</dbReference>
<dbReference type="InterPro" id="IPR027417">
    <property type="entry name" value="P-loop_NTPase"/>
</dbReference>
<evidence type="ECO:0000256" key="1">
    <source>
        <dbReference type="PIRNR" id="PIRNR007466"/>
    </source>
</evidence>
<dbReference type="Proteomes" id="UP000886787">
    <property type="component" value="Unassembled WGS sequence"/>
</dbReference>
<organism evidence="6 7">
    <name type="scientific">Candidatus Scatavimonas merdigallinarum</name>
    <dbReference type="NCBI Taxonomy" id="2840914"/>
    <lineage>
        <taxon>Bacteria</taxon>
        <taxon>Bacillati</taxon>
        <taxon>Bacillota</taxon>
        <taxon>Clostridia</taxon>
        <taxon>Eubacteriales</taxon>
        <taxon>Oscillospiraceae</taxon>
        <taxon>Oscillospiraceae incertae sedis</taxon>
        <taxon>Candidatus Scatavimonas</taxon>
    </lineage>
</organism>
<feature type="coiled-coil region" evidence="2">
    <location>
        <begin position="336"/>
        <end position="363"/>
    </location>
</feature>
<sequence>MEERNIYQDIARRTNGDIYIGVVGPVRTGKSTFIKRFMDTLVIPNIENDSRRDRAVDELPQSAAGRTIMTTEPKFIPEDAVEVNIGGNATFKVRMIDCVGYIVPSAIGYIEDEQPRMVKTPWFEEEIPFNMAAEIGTKKVITDHSTIGLVITTDGSISDIPRQEYEEGEQRVVQELKEINKPFVVLLNSVNPNAQETHMLAAEMSRNYQVPVVPVSCMELDENEIKRILAQILFEFPIKEIKVDMPKWVSSLEKDHWLRSSIFTSIVSAAQSAEKIRQVQDITKAIGSCEHVANVQITTIDLGQGHAKITLTLNQNLFYKVLGEKTGFAIRDEGDMLDCMLELAKLKEEYEKVRDAYNDVNETGYGIVMPTMEELTLEEPEIIKQGGKYGIRLRAAAPSVHMLKTKITTEVTPIVGSEQQSEELVMYLLKEFEENPAKIWESNIFGKSVHELVNEGLHNKLYRMPADARNKLKETIERIINEGCNGLICIIL</sequence>
<evidence type="ECO:0000313" key="6">
    <source>
        <dbReference type="EMBL" id="HIQ79851.1"/>
    </source>
</evidence>
<feature type="domain" description="Sporulation stage IV protein A C-terminal" evidence="5">
    <location>
        <begin position="417"/>
        <end position="492"/>
    </location>
</feature>
<dbReference type="InterPro" id="IPR046840">
    <property type="entry name" value="SpoIVA_C"/>
</dbReference>
<gene>
    <name evidence="6" type="primary">spoIVA</name>
    <name evidence="6" type="ORF">IAD32_01020</name>
</gene>
<reference evidence="6" key="1">
    <citation type="submission" date="2020-10" db="EMBL/GenBank/DDBJ databases">
        <authorList>
            <person name="Gilroy R."/>
        </authorList>
    </citation>
    <scope>NUCLEOTIDE SEQUENCE</scope>
    <source>
        <strain evidence="6">ChiSjej1B19-3389</strain>
    </source>
</reference>
<comment type="function">
    <text evidence="1">ATPase. Has a role at an early stage in the morphogenesis of the spore coat.</text>
</comment>
<dbReference type="GO" id="GO:0030435">
    <property type="term" value="P:sporulation resulting in formation of a cellular spore"/>
    <property type="evidence" value="ECO:0007669"/>
    <property type="project" value="UniProtKB-KW"/>
</dbReference>
<evidence type="ECO:0000259" key="4">
    <source>
        <dbReference type="Pfam" id="PF20438"/>
    </source>
</evidence>
<dbReference type="Pfam" id="PF09547">
    <property type="entry name" value="SpoIVA_ATPase"/>
    <property type="match status" value="1"/>
</dbReference>
<protein>
    <recommendedName>
        <fullName evidence="1">Stage IV sporulation protein A</fullName>
        <ecNumber evidence="1">3.6.1.-</ecNumber>
    </recommendedName>
    <alternativeName>
        <fullName evidence="1">Coat morphogenetic protein SpoIVA</fullName>
    </alternativeName>
</protein>
<accession>A0A9D1CTM7</accession>
<evidence type="ECO:0000259" key="3">
    <source>
        <dbReference type="Pfam" id="PF09547"/>
    </source>
</evidence>
<keyword evidence="1" id="KW-0547">Nucleotide-binding</keyword>
<dbReference type="EC" id="3.6.1.-" evidence="1"/>
<dbReference type="NCBIfam" id="TIGR02836">
    <property type="entry name" value="spore_IV_A"/>
    <property type="match status" value="1"/>
</dbReference>
<keyword evidence="1" id="KW-0378">Hydrolase</keyword>
<comment type="catalytic activity">
    <reaction evidence="1">
        <text>ATP + H2O = ADP + phosphate + H(+)</text>
        <dbReference type="Rhea" id="RHEA:13065"/>
        <dbReference type="ChEBI" id="CHEBI:15377"/>
        <dbReference type="ChEBI" id="CHEBI:15378"/>
        <dbReference type="ChEBI" id="CHEBI:30616"/>
        <dbReference type="ChEBI" id="CHEBI:43474"/>
        <dbReference type="ChEBI" id="CHEBI:456216"/>
    </reaction>
</comment>
<dbReference type="GO" id="GO:0016887">
    <property type="term" value="F:ATP hydrolysis activity"/>
    <property type="evidence" value="ECO:0007669"/>
    <property type="project" value="InterPro"/>
</dbReference>
<comment type="subcellular location">
    <subcellularLocation>
        <location evidence="1">Cytoplasm</location>
    </subcellularLocation>
</comment>
<proteinExistence type="predicted"/>